<dbReference type="InterPro" id="IPR028082">
    <property type="entry name" value="Peripla_BP_I"/>
</dbReference>
<dbReference type="GO" id="GO:0003700">
    <property type="term" value="F:DNA-binding transcription factor activity"/>
    <property type="evidence" value="ECO:0007669"/>
    <property type="project" value="TreeGrafter"/>
</dbReference>
<dbReference type="HOGENOM" id="CLU_037628_6_1_10"/>
<dbReference type="GO" id="GO:0000976">
    <property type="term" value="F:transcription cis-regulatory region binding"/>
    <property type="evidence" value="ECO:0007669"/>
    <property type="project" value="TreeGrafter"/>
</dbReference>
<sequence>MGRKITIYDIADELKISPSTVSRALAGNTLVNIQTRKKIIATAEKLGYINYKVNSNANIIAVIVPEINNYFYTEVISSIQSVIKDNFLISIFCTFNSSSIEKEIVAKLDPAYVKCVIISQSTDSIDSTHLTDIDQKGVPVILFNRVDYSLKRPKFLIDNYMDSYMITNHLVSSGYRRIAFAAKHYNCPIYKERIQAYKDVLIDNNIDFNPDYLIYSELTVEDTYDVINRFINLNLRPDALILPSFTSTLQALSIAKLNNISIPQDMAVVSFDEDPESKYSNPSITGVERPCMEIGTKIGELALKICTGQKYNVDTTMIFSSNLIIRGSSLSNH</sequence>
<dbReference type="Gene3D" id="1.10.260.40">
    <property type="entry name" value="lambda repressor-like DNA-binding domains"/>
    <property type="match status" value="1"/>
</dbReference>
<evidence type="ECO:0000256" key="2">
    <source>
        <dbReference type="ARBA" id="ARBA00023125"/>
    </source>
</evidence>
<dbReference type="CDD" id="cd06267">
    <property type="entry name" value="PBP1_LacI_sugar_binding-like"/>
    <property type="match status" value="1"/>
</dbReference>
<proteinExistence type="predicted"/>
<keyword evidence="6" id="KW-1185">Reference proteome</keyword>
<dbReference type="AlphaFoldDB" id="A0A098BZW7"/>
<evidence type="ECO:0000259" key="4">
    <source>
        <dbReference type="PROSITE" id="PS50932"/>
    </source>
</evidence>
<dbReference type="KEGG" id="pbt:ING2E5B_1461"/>
<reference evidence="5 6" key="1">
    <citation type="submission" date="2014-08" db="EMBL/GenBank/DDBJ databases">
        <authorList>
            <person name="Wibberg D."/>
        </authorList>
    </citation>
    <scope>NUCLEOTIDE SEQUENCE [LARGE SCALE GENOMIC DNA]</scope>
    <source>
        <strain evidence="6">ING2-E5B</strain>
    </source>
</reference>
<dbReference type="PANTHER" id="PTHR30146">
    <property type="entry name" value="LACI-RELATED TRANSCRIPTIONAL REPRESSOR"/>
    <property type="match status" value="1"/>
</dbReference>
<dbReference type="EMBL" id="LN515532">
    <property type="protein sequence ID" value="CEA16209.1"/>
    <property type="molecule type" value="Genomic_DNA"/>
</dbReference>
<keyword evidence="2" id="KW-0238">DNA-binding</keyword>
<dbReference type="Pfam" id="PF13377">
    <property type="entry name" value="Peripla_BP_3"/>
    <property type="match status" value="1"/>
</dbReference>
<dbReference type="SUPFAM" id="SSF53822">
    <property type="entry name" value="Periplasmic binding protein-like I"/>
    <property type="match status" value="1"/>
</dbReference>
<keyword evidence="3" id="KW-0804">Transcription</keyword>
<evidence type="ECO:0000313" key="6">
    <source>
        <dbReference type="Proteomes" id="UP000032417"/>
    </source>
</evidence>
<evidence type="ECO:0000313" key="5">
    <source>
        <dbReference type="EMBL" id="CEA16209.1"/>
    </source>
</evidence>
<dbReference type="InterPro" id="IPR010982">
    <property type="entry name" value="Lambda_DNA-bd_dom_sf"/>
</dbReference>
<name>A0A098BZW7_9BACT</name>
<evidence type="ECO:0000256" key="3">
    <source>
        <dbReference type="ARBA" id="ARBA00023163"/>
    </source>
</evidence>
<protein>
    <recommendedName>
        <fullName evidence="4">HTH lacI-type domain-containing protein</fullName>
    </recommendedName>
</protein>
<dbReference type="Gene3D" id="3.40.50.2300">
    <property type="match status" value="2"/>
</dbReference>
<dbReference type="SUPFAM" id="SSF47413">
    <property type="entry name" value="lambda repressor-like DNA-binding domains"/>
    <property type="match status" value="1"/>
</dbReference>
<dbReference type="OrthoDB" id="9803256at2"/>
<dbReference type="STRING" id="1562970.ING2E5B_1461"/>
<dbReference type="Proteomes" id="UP000032417">
    <property type="component" value="Chromosome 1"/>
</dbReference>
<accession>A0A098BZW7</accession>
<dbReference type="CDD" id="cd01392">
    <property type="entry name" value="HTH_LacI"/>
    <property type="match status" value="1"/>
</dbReference>
<dbReference type="Pfam" id="PF00356">
    <property type="entry name" value="LacI"/>
    <property type="match status" value="1"/>
</dbReference>
<dbReference type="PANTHER" id="PTHR30146:SF109">
    <property type="entry name" value="HTH-TYPE TRANSCRIPTIONAL REGULATOR GALS"/>
    <property type="match status" value="1"/>
</dbReference>
<feature type="domain" description="HTH lacI-type" evidence="4">
    <location>
        <begin position="5"/>
        <end position="62"/>
    </location>
</feature>
<dbReference type="InterPro" id="IPR000843">
    <property type="entry name" value="HTH_LacI"/>
</dbReference>
<dbReference type="SMART" id="SM00354">
    <property type="entry name" value="HTH_LACI"/>
    <property type="match status" value="1"/>
</dbReference>
<dbReference type="PROSITE" id="PS50932">
    <property type="entry name" value="HTH_LACI_2"/>
    <property type="match status" value="1"/>
</dbReference>
<organism evidence="5 6">
    <name type="scientific">Fermentimonas caenicola</name>
    <dbReference type="NCBI Taxonomy" id="1562970"/>
    <lineage>
        <taxon>Bacteria</taxon>
        <taxon>Pseudomonadati</taxon>
        <taxon>Bacteroidota</taxon>
        <taxon>Bacteroidia</taxon>
        <taxon>Bacteroidales</taxon>
        <taxon>Dysgonomonadaceae</taxon>
        <taxon>Fermentimonas</taxon>
    </lineage>
</organism>
<dbReference type="InterPro" id="IPR046335">
    <property type="entry name" value="LacI/GalR-like_sensor"/>
</dbReference>
<keyword evidence="1" id="KW-0805">Transcription regulation</keyword>
<gene>
    <name evidence="5" type="ORF">ING2E5B_1461</name>
</gene>
<evidence type="ECO:0000256" key="1">
    <source>
        <dbReference type="ARBA" id="ARBA00023015"/>
    </source>
</evidence>